<dbReference type="SUPFAM" id="SSF51971">
    <property type="entry name" value="Nucleotide-binding domain"/>
    <property type="match status" value="1"/>
</dbReference>
<comment type="subunit">
    <text evidence="7">Heterotetramer of 2 PreA and 2 PreT subunits.</text>
</comment>
<proteinExistence type="predicted"/>
<dbReference type="SUPFAM" id="SSF46548">
    <property type="entry name" value="alpha-helical ferredoxin"/>
    <property type="match status" value="1"/>
</dbReference>
<dbReference type="RefSeq" id="WP_209456629.1">
    <property type="nucleotide sequence ID" value="NZ_BAAACS010000002.1"/>
</dbReference>
<comment type="catalytic activity">
    <reaction evidence="4">
        <text>5,6-dihydrothymine + NAD(+) = thymine + NADH + H(+)</text>
        <dbReference type="Rhea" id="RHEA:28791"/>
        <dbReference type="ChEBI" id="CHEBI:15378"/>
        <dbReference type="ChEBI" id="CHEBI:17821"/>
        <dbReference type="ChEBI" id="CHEBI:27468"/>
        <dbReference type="ChEBI" id="CHEBI:57540"/>
        <dbReference type="ChEBI" id="CHEBI:57945"/>
        <dbReference type="EC" id="1.3.1.1"/>
    </reaction>
</comment>
<feature type="domain" description="Dihydroprymidine dehydrogenase" evidence="10">
    <location>
        <begin position="11"/>
        <end position="112"/>
    </location>
</feature>
<evidence type="ECO:0000256" key="7">
    <source>
        <dbReference type="ARBA" id="ARBA00049714"/>
    </source>
</evidence>
<name>A0ABS4EB61_9FIRM</name>
<dbReference type="GO" id="GO:0004159">
    <property type="term" value="F:dihydropyrimidine dehydrogenase (NAD+) activity"/>
    <property type="evidence" value="ECO:0007669"/>
    <property type="project" value="UniProtKB-EC"/>
</dbReference>
<evidence type="ECO:0000256" key="8">
    <source>
        <dbReference type="ARBA" id="ARBA00049728"/>
    </source>
</evidence>
<evidence type="ECO:0000256" key="4">
    <source>
        <dbReference type="ARBA" id="ARBA00047685"/>
    </source>
</evidence>
<dbReference type="InterPro" id="IPR028261">
    <property type="entry name" value="DPD_II"/>
</dbReference>
<protein>
    <recommendedName>
        <fullName evidence="8">dihydrouracil dehydrogenase (NAD(+))</fullName>
        <ecNumber evidence="8">1.3.1.1</ecNumber>
    </recommendedName>
    <alternativeName>
        <fullName evidence="3">Dihydrothymine dehydrogenase</fullName>
    </alternativeName>
    <alternativeName>
        <fullName evidence="2">Dihydrouracil dehydrogenase</fullName>
    </alternativeName>
</protein>
<sequence length="414" mass="44841">MSKVLELKYKESLTEKFNTRTAMEEASRCLLCHDAPCSKSCPAETDPGSFIQSIRFKNVKGAAETIRTNNVLGGSCSLICPHDKLCEGACSRTGIDKPIKIGKLQEFAVEQEKLFDMAILKSPEEKKDQKVACIGSGPASLTCAAELALKGYDVTVFEAEDKIGGILTYGINPSRINRELVDYDIEKIKSIGVNFVMNKKIDGKKGIEELKGDFDAVHVGVGLSESKKVDESNIDYNVTGVRSALEFLKDARESDGKIDIGDYVVVIGGGDVAMDCAMTAKQIGAKNVSIVYRRSIAEAPANIDELDIVQKMGVSIITPFRPEKTISEGGKLVGLNFKSRDEYSELNIKADTLVVAIGQEVSSEFKDFEVEDGVFASGDLINSGDTVVQAVAEGKVAASEIEKYLSKKEVKVYG</sequence>
<dbReference type="InterPro" id="IPR023753">
    <property type="entry name" value="FAD/NAD-binding_dom"/>
</dbReference>
<evidence type="ECO:0000256" key="3">
    <source>
        <dbReference type="ARBA" id="ARBA00032722"/>
    </source>
</evidence>
<dbReference type="Pfam" id="PF14691">
    <property type="entry name" value="Fer4_20"/>
    <property type="match status" value="1"/>
</dbReference>
<evidence type="ECO:0000256" key="2">
    <source>
        <dbReference type="ARBA" id="ARBA00030119"/>
    </source>
</evidence>
<dbReference type="PRINTS" id="PR00419">
    <property type="entry name" value="ADXRDTASE"/>
</dbReference>
<evidence type="ECO:0000259" key="9">
    <source>
        <dbReference type="Pfam" id="PF07992"/>
    </source>
</evidence>
<dbReference type="EC" id="1.3.1.1" evidence="8"/>
<feature type="domain" description="FAD/NAD(P)-binding" evidence="9">
    <location>
        <begin position="130"/>
        <end position="367"/>
    </location>
</feature>
<evidence type="ECO:0000313" key="12">
    <source>
        <dbReference type="Proteomes" id="UP000767291"/>
    </source>
</evidence>
<gene>
    <name evidence="11" type="ORF">J2Z43_001563</name>
</gene>
<evidence type="ECO:0000259" key="10">
    <source>
        <dbReference type="Pfam" id="PF14691"/>
    </source>
</evidence>
<dbReference type="Gene3D" id="1.10.1060.10">
    <property type="entry name" value="Alpha-helical ferredoxin"/>
    <property type="match status" value="1"/>
</dbReference>
<dbReference type="Proteomes" id="UP000767291">
    <property type="component" value="Unassembled WGS sequence"/>
</dbReference>
<keyword evidence="12" id="KW-1185">Reference proteome</keyword>
<comment type="caution">
    <text evidence="11">The sequence shown here is derived from an EMBL/GenBank/DDBJ whole genome shotgun (WGS) entry which is preliminary data.</text>
</comment>
<evidence type="ECO:0000313" key="11">
    <source>
        <dbReference type="EMBL" id="MBP1855170.1"/>
    </source>
</evidence>
<dbReference type="PANTHER" id="PTHR43073:SF2">
    <property type="entry name" value="DIHYDROPYRIMIDINE DEHYDROGENASE [NADP(+)]"/>
    <property type="match status" value="1"/>
</dbReference>
<evidence type="ECO:0000256" key="5">
    <source>
        <dbReference type="ARBA" id="ARBA00048792"/>
    </source>
</evidence>
<organism evidence="11 12">
    <name type="scientific">Metaclostridioides mangenotii</name>
    <dbReference type="NCBI Taxonomy" id="1540"/>
    <lineage>
        <taxon>Bacteria</taxon>
        <taxon>Bacillati</taxon>
        <taxon>Bacillota</taxon>
        <taxon>Clostridia</taxon>
        <taxon>Peptostreptococcales</taxon>
        <taxon>Peptostreptococcaceae</taxon>
        <taxon>Metaclostridioides</taxon>
    </lineage>
</organism>
<dbReference type="Gene3D" id="3.50.50.60">
    <property type="entry name" value="FAD/NAD(P)-binding domain"/>
    <property type="match status" value="2"/>
</dbReference>
<dbReference type="InterPro" id="IPR036188">
    <property type="entry name" value="FAD/NAD-bd_sf"/>
</dbReference>
<dbReference type="InterPro" id="IPR009051">
    <property type="entry name" value="Helical_ferredxn"/>
</dbReference>
<dbReference type="EMBL" id="JAGGJX010000002">
    <property type="protein sequence ID" value="MBP1855170.1"/>
    <property type="molecule type" value="Genomic_DNA"/>
</dbReference>
<comment type="catalytic activity">
    <reaction evidence="5">
        <text>5,6-dihydrouracil + NAD(+) = uracil + NADH + H(+)</text>
        <dbReference type="Rhea" id="RHEA:20189"/>
        <dbReference type="ChEBI" id="CHEBI:15378"/>
        <dbReference type="ChEBI" id="CHEBI:15901"/>
        <dbReference type="ChEBI" id="CHEBI:17568"/>
        <dbReference type="ChEBI" id="CHEBI:57540"/>
        <dbReference type="ChEBI" id="CHEBI:57945"/>
        <dbReference type="EC" id="1.3.1.1"/>
    </reaction>
</comment>
<dbReference type="PANTHER" id="PTHR43073">
    <property type="entry name" value="DIHYDROPYRIMIDINE DEHYDROGENASE [NADP(+)]"/>
    <property type="match status" value="1"/>
</dbReference>
<dbReference type="Pfam" id="PF07992">
    <property type="entry name" value="Pyr_redox_2"/>
    <property type="match status" value="1"/>
</dbReference>
<comment type="function">
    <text evidence="6">Involved in pyrimidine base degradation. Catalyzes physiologically the reduction of uracil to 5,6-dihydrouracil (DHU) by using NADH as a specific cosubstrate. It also catalyzes the reverse reaction and the reduction of thymine to 5,6-dihydrothymine (DHT).</text>
</comment>
<reference evidence="11 12" key="1">
    <citation type="submission" date="2021-03" db="EMBL/GenBank/DDBJ databases">
        <title>Genomic Encyclopedia of Type Strains, Phase IV (KMG-IV): sequencing the most valuable type-strain genomes for metagenomic binning, comparative biology and taxonomic classification.</title>
        <authorList>
            <person name="Goeker M."/>
        </authorList>
    </citation>
    <scope>NUCLEOTIDE SEQUENCE [LARGE SCALE GENOMIC DNA]</scope>
    <source>
        <strain evidence="11 12">DSM 1289</strain>
    </source>
</reference>
<accession>A0ABS4EB61</accession>
<keyword evidence="1 11" id="KW-0560">Oxidoreductase</keyword>
<evidence type="ECO:0000256" key="1">
    <source>
        <dbReference type="ARBA" id="ARBA00023002"/>
    </source>
</evidence>
<evidence type="ECO:0000256" key="6">
    <source>
        <dbReference type="ARBA" id="ARBA00049578"/>
    </source>
</evidence>